<gene>
    <name evidence="2" type="ORF">APR03_000640</name>
</gene>
<organism evidence="2 3">
    <name type="scientific">Promicromonospora thailandica</name>
    <dbReference type="NCBI Taxonomy" id="765201"/>
    <lineage>
        <taxon>Bacteria</taxon>
        <taxon>Bacillati</taxon>
        <taxon>Actinomycetota</taxon>
        <taxon>Actinomycetes</taxon>
        <taxon>Micrococcales</taxon>
        <taxon>Promicromonosporaceae</taxon>
        <taxon>Promicromonospora</taxon>
    </lineage>
</organism>
<sequence length="553" mass="57191">MTRDPEPGGAFVFDLVDDAEGPADPSGGAGAGGSDDGPGDRAADGPGAEGEGAGPVQPPARDRGRYLRVVGPVAALLAVVLGTGLAVEGVRDGARMERVREVPGGVVDLSVPLEQTWEWRGDVGPEQTADDWPMTVVAVLGGSIVFPSDEDVVALDPASGDLLWTVPLGDNPICGPLGAVHWGEVTARRLTCVAGPPLARVARVIEADGTVSAERTLDAADDARYGSVRPGPDGLLVRARRVGPPDAVDVSAARCTDDGCTGTVEDGRDLTLRAEEVGTGEVRWTVTVPFRPTGADLCTGWYESSWSGGNQNRTYDSTIDAESFGGTVTDGLVQLQGCGVESAVTPDGVVFGLDQDPGTWGVTDLRGGGYAVFEGDGRTVLRDAAGDVVGETEGYLTQATADDGTAPEVLLTTTEEERSAVEPDGTTLWTDDTAGVWQLFLARVGRTAVVQTMAGLEGLDLRTGETLWETVDSEQVGFGVRAFTDGRFVMLSDMFGGGPAMRVVDPVSGDVLWERALPGADVRTGPWADPDSALVAVAGHVVQITAGGVRGLG</sequence>
<evidence type="ECO:0000313" key="3">
    <source>
        <dbReference type="Proteomes" id="UP001139493"/>
    </source>
</evidence>
<name>A0A9X2FY50_9MICO</name>
<feature type="compositionally biased region" description="Gly residues" evidence="1">
    <location>
        <begin position="27"/>
        <end position="36"/>
    </location>
</feature>
<reference evidence="2" key="1">
    <citation type="submission" date="2022-06" db="EMBL/GenBank/DDBJ databases">
        <title>Genomic Encyclopedia of Archaeal and Bacterial Type Strains, Phase II (KMG-II): from individual species to whole genera.</title>
        <authorList>
            <person name="Goeker M."/>
        </authorList>
    </citation>
    <scope>NUCLEOTIDE SEQUENCE</scope>
    <source>
        <strain evidence="2">DSM 26652</strain>
    </source>
</reference>
<protein>
    <submittedName>
        <fullName evidence="2">Uncharacterized protein</fullName>
    </submittedName>
</protein>
<keyword evidence="3" id="KW-1185">Reference proteome</keyword>
<proteinExistence type="predicted"/>
<comment type="caution">
    <text evidence="2">The sequence shown here is derived from an EMBL/GenBank/DDBJ whole genome shotgun (WGS) entry which is preliminary data.</text>
</comment>
<evidence type="ECO:0000313" key="2">
    <source>
        <dbReference type="EMBL" id="MCP2263309.1"/>
    </source>
</evidence>
<accession>A0A9X2FY50</accession>
<evidence type="ECO:0000256" key="1">
    <source>
        <dbReference type="SAM" id="MobiDB-lite"/>
    </source>
</evidence>
<feature type="region of interest" description="Disordered" evidence="1">
    <location>
        <begin position="1"/>
        <end position="61"/>
    </location>
</feature>
<dbReference type="InterPro" id="IPR015943">
    <property type="entry name" value="WD40/YVTN_repeat-like_dom_sf"/>
</dbReference>
<dbReference type="Gene3D" id="2.130.10.10">
    <property type="entry name" value="YVTN repeat-like/Quinoprotein amine dehydrogenase"/>
    <property type="match status" value="1"/>
</dbReference>
<dbReference type="InterPro" id="IPR011047">
    <property type="entry name" value="Quinoprotein_ADH-like_sf"/>
</dbReference>
<dbReference type="RefSeq" id="WP_253832754.1">
    <property type="nucleotide sequence ID" value="NZ_JAMTCS010000002.1"/>
</dbReference>
<dbReference type="SUPFAM" id="SSF50998">
    <property type="entry name" value="Quinoprotein alcohol dehydrogenase-like"/>
    <property type="match status" value="1"/>
</dbReference>
<dbReference type="EMBL" id="JAMTCS010000002">
    <property type="protein sequence ID" value="MCP2263309.1"/>
    <property type="molecule type" value="Genomic_DNA"/>
</dbReference>
<dbReference type="Proteomes" id="UP001139493">
    <property type="component" value="Unassembled WGS sequence"/>
</dbReference>
<dbReference type="AlphaFoldDB" id="A0A9X2FY50"/>